<evidence type="ECO:0000256" key="3">
    <source>
        <dbReference type="ARBA" id="ARBA00022475"/>
    </source>
</evidence>
<dbReference type="InterPro" id="IPR001173">
    <property type="entry name" value="Glyco_trans_2-like"/>
</dbReference>
<comment type="caution">
    <text evidence="9">The sequence shown here is derived from an EMBL/GenBank/DDBJ whole genome shotgun (WGS) entry which is preliminary data.</text>
</comment>
<protein>
    <submittedName>
        <fullName evidence="9">CDP-glycerol glycerophosphotransferase</fullName>
        <ecNumber evidence="9">2.7.8.12</ecNumber>
    </submittedName>
</protein>
<organism evidence="9 10">
    <name type="scientific">Alkalibacillus filiformis</name>
    <dbReference type="NCBI Taxonomy" id="200990"/>
    <lineage>
        <taxon>Bacteria</taxon>
        <taxon>Bacillati</taxon>
        <taxon>Bacillota</taxon>
        <taxon>Bacilli</taxon>
        <taxon>Bacillales</taxon>
        <taxon>Bacillaceae</taxon>
        <taxon>Alkalibacillus</taxon>
    </lineage>
</organism>
<dbReference type="PANTHER" id="PTHR37316">
    <property type="entry name" value="TEICHOIC ACID GLYCEROL-PHOSPHATE PRIMASE"/>
    <property type="match status" value="1"/>
</dbReference>
<comment type="similarity">
    <text evidence="2">Belongs to the CDP-glycerol glycerophosphotransferase family.</text>
</comment>
<dbReference type="Pfam" id="PF04464">
    <property type="entry name" value="Glyphos_transf"/>
    <property type="match status" value="1"/>
</dbReference>
<reference evidence="9 10" key="1">
    <citation type="submission" date="2023-07" db="EMBL/GenBank/DDBJ databases">
        <title>Genomic Encyclopedia of Type Strains, Phase IV (KMG-IV): sequencing the most valuable type-strain genomes for metagenomic binning, comparative biology and taxonomic classification.</title>
        <authorList>
            <person name="Goeker M."/>
        </authorList>
    </citation>
    <scope>NUCLEOTIDE SEQUENCE [LARGE SCALE GENOMIC DNA]</scope>
    <source>
        <strain evidence="9 10">DSM 15448</strain>
    </source>
</reference>
<dbReference type="InterPro" id="IPR007554">
    <property type="entry name" value="Glycerophosphate_synth"/>
</dbReference>
<dbReference type="EC" id="2.7.8.12" evidence="9"/>
<dbReference type="InterPro" id="IPR029044">
    <property type="entry name" value="Nucleotide-diphossugar_trans"/>
</dbReference>
<evidence type="ECO:0000256" key="4">
    <source>
        <dbReference type="ARBA" id="ARBA00022679"/>
    </source>
</evidence>
<dbReference type="InterPro" id="IPR051612">
    <property type="entry name" value="Teichoic_Acid_Biosynth"/>
</dbReference>
<feature type="coiled-coil region" evidence="7">
    <location>
        <begin position="662"/>
        <end position="689"/>
    </location>
</feature>
<keyword evidence="10" id="KW-1185">Reference proteome</keyword>
<accession>A0ABU0DWC2</accession>
<evidence type="ECO:0000256" key="5">
    <source>
        <dbReference type="ARBA" id="ARBA00022944"/>
    </source>
</evidence>
<keyword evidence="3" id="KW-1003">Cell membrane</keyword>
<comment type="subcellular location">
    <subcellularLocation>
        <location evidence="1">Cell membrane</location>
        <topology evidence="1">Peripheral membrane protein</topology>
    </subcellularLocation>
</comment>
<dbReference type="InterPro" id="IPR043149">
    <property type="entry name" value="TagF_N"/>
</dbReference>
<evidence type="ECO:0000259" key="8">
    <source>
        <dbReference type="Pfam" id="PF00535"/>
    </source>
</evidence>
<feature type="domain" description="Glycosyltransferase 2-like" evidence="8">
    <location>
        <begin position="5"/>
        <end position="127"/>
    </location>
</feature>
<gene>
    <name evidence="9" type="ORF">J2R98_002624</name>
</gene>
<dbReference type="Gene3D" id="3.40.50.11820">
    <property type="match status" value="1"/>
</dbReference>
<evidence type="ECO:0000313" key="9">
    <source>
        <dbReference type="EMBL" id="MDQ0352773.1"/>
    </source>
</evidence>
<dbReference type="SUPFAM" id="SSF53448">
    <property type="entry name" value="Nucleotide-diphospho-sugar transferases"/>
    <property type="match status" value="1"/>
</dbReference>
<evidence type="ECO:0000313" key="10">
    <source>
        <dbReference type="Proteomes" id="UP001236723"/>
    </source>
</evidence>
<keyword evidence="6" id="KW-0472">Membrane</keyword>
<evidence type="ECO:0000256" key="1">
    <source>
        <dbReference type="ARBA" id="ARBA00004202"/>
    </source>
</evidence>
<evidence type="ECO:0000256" key="7">
    <source>
        <dbReference type="SAM" id="Coils"/>
    </source>
</evidence>
<dbReference type="CDD" id="cd00761">
    <property type="entry name" value="Glyco_tranf_GTA_type"/>
    <property type="match status" value="1"/>
</dbReference>
<dbReference type="Proteomes" id="UP001236723">
    <property type="component" value="Unassembled WGS sequence"/>
</dbReference>
<sequence>MKKVSVIVPFYNTEKHLQDCLNSILHQTYSHLEIILINDQSTDQSLSVAKELQKEDSRVEVIENETNMGVGYSRNIGLDQATGDYVYFVDSDDVIHEEAIRVLVEEVGDEHVIAGSVSTINDLYQIEEFEQNDEIQIKRRKTSKVFKSRSVLKGLYSLEFIREHNIRFYEDSRLYSDYTFMYKLIELEPYINYTRDSRYFRKNRIDRVTNPNLVLTPRYEKIDHYAYMFHSVKEQYEGNPTMQKLIDSDFLNFYRKTAVLHLKEPEDFNHTFSVLSEAFKQVPKSSYNKLNFILKKEINYLKQGDQAKFLKWFNLHDEMRLLKRGFKGFGSLKKYLFKRVFKKMDLKEQTVVFESFMGKSYGCNPKAIHEHMHNNNHDYQFIWIHANDKLDIPGKPKQIKRFSLAYYYYMARAKYWVFNTRVPKHVTKREDTILLQTWHGTPLKRLGLDIENVQMPGTDTGKYRKNFTDEVSRWDYLISPNQYSTDIFKRAFMFEQEMLETGYPRNDVLQQNSQERAERIKESLGMPKEKKVILYAPTWRDNQYIDKGQYSFELPLDLDEMQEQLSDDYVIVLKLHYLIANQLDLTEYPSFAFDLSKHDDIAELYLISDILITDYSSVFFDYANLRRPILFYTYDLEDYKDDLRGFYFDMETGVPGPLLKTNEEVIEAIENIEDVAMKYEERYEQFYAKFCAWEDGQASKKVIDQVFK</sequence>
<dbReference type="Gene3D" id="3.90.550.10">
    <property type="entry name" value="Spore Coat Polysaccharide Biosynthesis Protein SpsA, Chain A"/>
    <property type="match status" value="1"/>
</dbReference>
<dbReference type="InterPro" id="IPR043148">
    <property type="entry name" value="TagF_C"/>
</dbReference>
<name>A0ABU0DWC2_9BACI</name>
<dbReference type="GO" id="GO:0047355">
    <property type="term" value="F:CDP-glycerol glycerophosphotransferase activity"/>
    <property type="evidence" value="ECO:0007669"/>
    <property type="project" value="UniProtKB-EC"/>
</dbReference>
<dbReference type="RefSeq" id="WP_307069625.1">
    <property type="nucleotide sequence ID" value="NZ_JAUSUP010000013.1"/>
</dbReference>
<dbReference type="SUPFAM" id="SSF53756">
    <property type="entry name" value="UDP-Glycosyltransferase/glycogen phosphorylase"/>
    <property type="match status" value="1"/>
</dbReference>
<dbReference type="EMBL" id="JAUSUP010000013">
    <property type="protein sequence ID" value="MDQ0352773.1"/>
    <property type="molecule type" value="Genomic_DNA"/>
</dbReference>
<dbReference type="Pfam" id="PF00535">
    <property type="entry name" value="Glycos_transf_2"/>
    <property type="match status" value="1"/>
</dbReference>
<keyword evidence="4 9" id="KW-0808">Transferase</keyword>
<proteinExistence type="inferred from homology"/>
<evidence type="ECO:0000256" key="6">
    <source>
        <dbReference type="ARBA" id="ARBA00023136"/>
    </source>
</evidence>
<dbReference type="Gene3D" id="3.40.50.12580">
    <property type="match status" value="1"/>
</dbReference>
<keyword evidence="7" id="KW-0175">Coiled coil</keyword>
<dbReference type="PANTHER" id="PTHR37316:SF3">
    <property type="entry name" value="TEICHOIC ACID GLYCEROL-PHOSPHATE TRANSFERASE"/>
    <property type="match status" value="1"/>
</dbReference>
<evidence type="ECO:0000256" key="2">
    <source>
        <dbReference type="ARBA" id="ARBA00010488"/>
    </source>
</evidence>
<keyword evidence="5" id="KW-0777">Teichoic acid biosynthesis</keyword>